<dbReference type="Proteomes" id="UP000494165">
    <property type="component" value="Unassembled WGS sequence"/>
</dbReference>
<evidence type="ECO:0000313" key="1">
    <source>
        <dbReference type="EMBL" id="CAB3363053.1"/>
    </source>
</evidence>
<reference evidence="1 2" key="1">
    <citation type="submission" date="2020-04" db="EMBL/GenBank/DDBJ databases">
        <authorList>
            <person name="Alioto T."/>
            <person name="Alioto T."/>
            <person name="Gomez Garrido J."/>
        </authorList>
    </citation>
    <scope>NUCLEOTIDE SEQUENCE [LARGE SCALE GENOMIC DNA]</scope>
</reference>
<dbReference type="AlphaFoldDB" id="A0A8S1C1E8"/>
<comment type="caution">
    <text evidence="1">The sequence shown here is derived from an EMBL/GenBank/DDBJ whole genome shotgun (WGS) entry which is preliminary data.</text>
</comment>
<keyword evidence="2" id="KW-1185">Reference proteome</keyword>
<name>A0A8S1C1E8_9INSE</name>
<protein>
    <submittedName>
        <fullName evidence="1">Uncharacterized protein</fullName>
    </submittedName>
</protein>
<proteinExistence type="predicted"/>
<evidence type="ECO:0000313" key="2">
    <source>
        <dbReference type="Proteomes" id="UP000494165"/>
    </source>
</evidence>
<gene>
    <name evidence="1" type="ORF">CLODIP_2_CD14885</name>
</gene>
<sequence length="116" mass="13002">MMQERERDGAVNRGWAINKGVLHLRPRWLAEPKLAPCGKVDVLADAALGLISIHGLLLLRDLVSHLIGFYKTAGANLWRSISRIKFIDENQSDFWTKVSTRASSSKCSLLNVDYLP</sequence>
<dbReference type="EMBL" id="CADEPI010000011">
    <property type="protein sequence ID" value="CAB3363053.1"/>
    <property type="molecule type" value="Genomic_DNA"/>
</dbReference>
<accession>A0A8S1C1E8</accession>
<organism evidence="1 2">
    <name type="scientific">Cloeon dipterum</name>
    <dbReference type="NCBI Taxonomy" id="197152"/>
    <lineage>
        <taxon>Eukaryota</taxon>
        <taxon>Metazoa</taxon>
        <taxon>Ecdysozoa</taxon>
        <taxon>Arthropoda</taxon>
        <taxon>Hexapoda</taxon>
        <taxon>Insecta</taxon>
        <taxon>Pterygota</taxon>
        <taxon>Palaeoptera</taxon>
        <taxon>Ephemeroptera</taxon>
        <taxon>Pisciforma</taxon>
        <taxon>Baetidae</taxon>
        <taxon>Cloeon</taxon>
    </lineage>
</organism>